<proteinExistence type="predicted"/>
<accession>A0A9W6CP49</accession>
<comment type="caution">
    <text evidence="2">The sequence shown here is derived from an EMBL/GenBank/DDBJ whole genome shotgun (WGS) entry which is preliminary data.</text>
</comment>
<dbReference type="InterPro" id="IPR036866">
    <property type="entry name" value="RibonucZ/Hydroxyglut_hydro"/>
</dbReference>
<feature type="domain" description="Metallo-beta-lactamase" evidence="1">
    <location>
        <begin position="34"/>
        <end position="251"/>
    </location>
</feature>
<dbReference type="InterPro" id="IPR048933">
    <property type="entry name" value="B_lactamase-like_C"/>
</dbReference>
<evidence type="ECO:0000313" key="5">
    <source>
        <dbReference type="Proteomes" id="UP001245370"/>
    </source>
</evidence>
<sequence>MMTAGVDADVAEGLSTVAPDLLRLKVPLPFPPWDVNAWLLPGPDGWTLIDSGVHDAPTRALYERVLADRRLGGRPVDRLLVTHFHPDHVGLAGWLHARTGAEIYMSRVEWMQARLLLNEQADEVIPQIVSHFGRCGAPEAFLGFLKQRGVLYHKWVGPLPRRYHRLQEGDTVSLAGAAWRVMIGEGHAPEMVCLYSAERRILIAADQVLERISPHIGTHPSDPDADPLAVFLRSLGKFEALPEDTFVLPSHGEPFYGLHARIAALRAHHAERLSKLLDFCAVPRTAMDTLAVLFRPQPMEQYGFALSEALAHLQHLERLGKINRDLSGDQWTFARR</sequence>
<protein>
    <submittedName>
        <fullName evidence="3">Glyoxylase-like metal-dependent hydrolase (Beta-lactamase superfamily II)</fullName>
    </submittedName>
    <submittedName>
        <fullName evidence="2">MBL fold metallo-hydrolase</fullName>
    </submittedName>
</protein>
<dbReference type="EMBL" id="BSDO01000005">
    <property type="protein sequence ID" value="GLI23616.1"/>
    <property type="molecule type" value="Genomic_DNA"/>
</dbReference>
<dbReference type="InterPro" id="IPR001279">
    <property type="entry name" value="Metallo-B-lactamas"/>
</dbReference>
<dbReference type="AlphaFoldDB" id="A0A9W6CP49"/>
<keyword evidence="5" id="KW-1185">Reference proteome</keyword>
<dbReference type="PANTHER" id="PTHR23131:SF4">
    <property type="entry name" value="METALLO-BETA-LACTAMASE SUPERFAMILY POTEIN"/>
    <property type="match status" value="1"/>
</dbReference>
<name>A0A9W6CP49_XANFL</name>
<reference evidence="2" key="1">
    <citation type="submission" date="2022-12" db="EMBL/GenBank/DDBJ databases">
        <title>Reference genome sequencing for broad-spectrum identification of bacterial and archaeal isolates by mass spectrometry.</title>
        <authorList>
            <person name="Sekiguchi Y."/>
            <person name="Tourlousse D.M."/>
        </authorList>
    </citation>
    <scope>NUCLEOTIDE SEQUENCE</scope>
    <source>
        <strain evidence="2">301</strain>
    </source>
</reference>
<dbReference type="EMBL" id="JAVDPY010000006">
    <property type="protein sequence ID" value="MDR6335159.1"/>
    <property type="molecule type" value="Genomic_DNA"/>
</dbReference>
<gene>
    <name evidence="3" type="ORF">GGQ86_003649</name>
    <name evidence="2" type="ORF">XFLAVUS301_32900</name>
</gene>
<dbReference type="Proteomes" id="UP001144397">
    <property type="component" value="Unassembled WGS sequence"/>
</dbReference>
<dbReference type="GeneID" id="95764072"/>
<evidence type="ECO:0000313" key="2">
    <source>
        <dbReference type="EMBL" id="GLI23616.1"/>
    </source>
</evidence>
<reference evidence="3 5" key="2">
    <citation type="submission" date="2023-07" db="EMBL/GenBank/DDBJ databases">
        <title>Genomic Encyclopedia of Type Strains, Phase IV (KMG-IV): sequencing the most valuable type-strain genomes for metagenomic binning, comparative biology and taxonomic classification.</title>
        <authorList>
            <person name="Goeker M."/>
        </authorList>
    </citation>
    <scope>NUCLEOTIDE SEQUENCE [LARGE SCALE GENOMIC DNA]</scope>
    <source>
        <strain evidence="3 5">DSM 338</strain>
    </source>
</reference>
<evidence type="ECO:0000313" key="4">
    <source>
        <dbReference type="Proteomes" id="UP001144397"/>
    </source>
</evidence>
<evidence type="ECO:0000313" key="3">
    <source>
        <dbReference type="EMBL" id="MDR6335159.1"/>
    </source>
</evidence>
<dbReference type="Pfam" id="PF00753">
    <property type="entry name" value="Lactamase_B"/>
    <property type="match status" value="1"/>
</dbReference>
<organism evidence="2 4">
    <name type="scientific">Xanthobacter flavus</name>
    <dbReference type="NCBI Taxonomy" id="281"/>
    <lineage>
        <taxon>Bacteria</taxon>
        <taxon>Pseudomonadati</taxon>
        <taxon>Pseudomonadota</taxon>
        <taxon>Alphaproteobacteria</taxon>
        <taxon>Hyphomicrobiales</taxon>
        <taxon>Xanthobacteraceae</taxon>
        <taxon>Xanthobacter</taxon>
    </lineage>
</organism>
<dbReference type="PANTHER" id="PTHR23131">
    <property type="entry name" value="ENDORIBONUCLEASE LACTB2"/>
    <property type="match status" value="1"/>
</dbReference>
<dbReference type="InterPro" id="IPR050662">
    <property type="entry name" value="Sec-metab_biosynth-thioest"/>
</dbReference>
<dbReference type="RefSeq" id="WP_246702166.1">
    <property type="nucleotide sequence ID" value="NZ_BSDO01000005.1"/>
</dbReference>
<evidence type="ECO:0000259" key="1">
    <source>
        <dbReference type="SMART" id="SM00849"/>
    </source>
</evidence>
<dbReference type="Gene3D" id="3.60.15.10">
    <property type="entry name" value="Ribonuclease Z/Hydroxyacylglutathione hydrolase-like"/>
    <property type="match status" value="1"/>
</dbReference>
<dbReference type="Proteomes" id="UP001245370">
    <property type="component" value="Unassembled WGS sequence"/>
</dbReference>
<dbReference type="InterPro" id="IPR036388">
    <property type="entry name" value="WH-like_DNA-bd_sf"/>
</dbReference>
<dbReference type="SUPFAM" id="SSF56281">
    <property type="entry name" value="Metallo-hydrolase/oxidoreductase"/>
    <property type="match status" value="1"/>
</dbReference>
<dbReference type="SMART" id="SM00849">
    <property type="entry name" value="Lactamase_B"/>
    <property type="match status" value="1"/>
</dbReference>
<dbReference type="Gene3D" id="1.10.10.10">
    <property type="entry name" value="Winged helix-like DNA-binding domain superfamily/Winged helix DNA-binding domain"/>
    <property type="match status" value="1"/>
</dbReference>
<dbReference type="Pfam" id="PF21221">
    <property type="entry name" value="B_lactamase-like_C"/>
    <property type="match status" value="1"/>
</dbReference>